<dbReference type="RefSeq" id="WP_036424541.1">
    <property type="nucleotide sequence ID" value="NZ_BCSX01000018.1"/>
</dbReference>
<dbReference type="Proteomes" id="UP000069620">
    <property type="component" value="Unassembled WGS sequence"/>
</dbReference>
<evidence type="ECO:0000259" key="3">
    <source>
        <dbReference type="PROSITE" id="PS50977"/>
    </source>
</evidence>
<dbReference type="PROSITE" id="PS50977">
    <property type="entry name" value="HTH_TETR_2"/>
    <property type="match status" value="1"/>
</dbReference>
<protein>
    <submittedName>
        <fullName evidence="4">TetR family transcriptional regulator</fullName>
    </submittedName>
</protein>
<keyword evidence="1 2" id="KW-0238">DNA-binding</keyword>
<dbReference type="Gene3D" id="1.10.357.10">
    <property type="entry name" value="Tetracycline Repressor, domain 2"/>
    <property type="match status" value="1"/>
</dbReference>
<dbReference type="InterPro" id="IPR001647">
    <property type="entry name" value="HTH_TetR"/>
</dbReference>
<evidence type="ECO:0000313" key="4">
    <source>
        <dbReference type="EMBL" id="GAS87275.1"/>
    </source>
</evidence>
<dbReference type="OrthoDB" id="3217159at2"/>
<evidence type="ECO:0000256" key="2">
    <source>
        <dbReference type="PROSITE-ProRule" id="PRU00335"/>
    </source>
</evidence>
<sequence length="209" mass="22780">MGIEVPYEATGRRSQKARTRIALVEATRELLAQGLLPTVEDAAHAADISRTTAYRYFPNQRCLLAAVHPEIDAASLLPDGAPDDPYRRLELVMRESMRITTMWEPELRTSLRLSLEPGNAELPVLRRGHAVGWIEDALAPLRSTHPDVDIHRLAIAIRAATGIESFVWLVDVAGMARDEVTEMLCGTAQAILSTALTAPGGMFRGAGSS</sequence>
<comment type="caution">
    <text evidence="4">The sequence shown here is derived from an EMBL/GenBank/DDBJ whole genome shotgun (WGS) entry which is preliminary data.</text>
</comment>
<evidence type="ECO:0000256" key="1">
    <source>
        <dbReference type="ARBA" id="ARBA00023125"/>
    </source>
</evidence>
<feature type="DNA-binding region" description="H-T-H motif" evidence="2">
    <location>
        <begin position="38"/>
        <end position="57"/>
    </location>
</feature>
<dbReference type="AlphaFoldDB" id="A0A117I4P5"/>
<proteinExistence type="predicted"/>
<reference evidence="5" key="2">
    <citation type="submission" date="2016-02" db="EMBL/GenBank/DDBJ databases">
        <title>Draft genome sequence of five rapidly growing Mycobacterium species.</title>
        <authorList>
            <person name="Katahira K."/>
            <person name="Gotou Y."/>
            <person name="Iida K."/>
            <person name="Ogura Y."/>
            <person name="Hayashi T."/>
        </authorList>
    </citation>
    <scope>NUCLEOTIDE SEQUENCE [LARGE SCALE GENOMIC DNA]</scope>
    <source>
        <strain evidence="5">JCM15654</strain>
    </source>
</reference>
<dbReference type="GO" id="GO:0003677">
    <property type="term" value="F:DNA binding"/>
    <property type="evidence" value="ECO:0007669"/>
    <property type="project" value="UniProtKB-UniRule"/>
</dbReference>
<feature type="domain" description="HTH tetR-type" evidence="3">
    <location>
        <begin position="17"/>
        <end position="75"/>
    </location>
</feature>
<organism evidence="4 5">
    <name type="scientific">Mycolicibacterium brisbanense</name>
    <dbReference type="NCBI Taxonomy" id="146020"/>
    <lineage>
        <taxon>Bacteria</taxon>
        <taxon>Bacillati</taxon>
        <taxon>Actinomycetota</taxon>
        <taxon>Actinomycetes</taxon>
        <taxon>Mycobacteriales</taxon>
        <taxon>Mycobacteriaceae</taxon>
        <taxon>Mycolicibacterium</taxon>
    </lineage>
</organism>
<dbReference type="SUPFAM" id="SSF46689">
    <property type="entry name" value="Homeodomain-like"/>
    <property type="match status" value="1"/>
</dbReference>
<name>A0A117I4P5_9MYCO</name>
<evidence type="ECO:0000313" key="5">
    <source>
        <dbReference type="Proteomes" id="UP000069620"/>
    </source>
</evidence>
<reference evidence="5" key="1">
    <citation type="journal article" date="2016" name="Genome Announc.">
        <title>Draft Genome Sequences of Five Rapidly Growing Mycobacterium Species, M. thermoresistibile, M. fortuitum subsp. acetamidolyticum, M. canariasense, M. brisbanense, and M. novocastrense.</title>
        <authorList>
            <person name="Katahira K."/>
            <person name="Ogura Y."/>
            <person name="Gotoh Y."/>
            <person name="Hayashi T."/>
        </authorList>
    </citation>
    <scope>NUCLEOTIDE SEQUENCE [LARGE SCALE GENOMIC DNA]</scope>
    <source>
        <strain evidence="5">JCM15654</strain>
    </source>
</reference>
<dbReference type="InterPro" id="IPR009057">
    <property type="entry name" value="Homeodomain-like_sf"/>
</dbReference>
<gene>
    <name evidence="4" type="ORF">RMCB_1371</name>
</gene>
<keyword evidence="5" id="KW-1185">Reference proteome</keyword>
<accession>A0A117I4P5</accession>
<dbReference type="EMBL" id="BCSX01000018">
    <property type="protein sequence ID" value="GAS87275.1"/>
    <property type="molecule type" value="Genomic_DNA"/>
</dbReference>
<dbReference type="STRING" id="146020.RMCB_1371"/>